<organism evidence="1 2">
    <name type="scientific">Entomophthora muscae</name>
    <dbReference type="NCBI Taxonomy" id="34485"/>
    <lineage>
        <taxon>Eukaryota</taxon>
        <taxon>Fungi</taxon>
        <taxon>Fungi incertae sedis</taxon>
        <taxon>Zoopagomycota</taxon>
        <taxon>Entomophthoromycotina</taxon>
        <taxon>Entomophthoromycetes</taxon>
        <taxon>Entomophthorales</taxon>
        <taxon>Entomophthoraceae</taxon>
        <taxon>Entomophthora</taxon>
    </lineage>
</organism>
<dbReference type="EMBL" id="QTSX02002224">
    <property type="protein sequence ID" value="KAJ9077057.1"/>
    <property type="molecule type" value="Genomic_DNA"/>
</dbReference>
<reference evidence="1" key="1">
    <citation type="submission" date="2022-04" db="EMBL/GenBank/DDBJ databases">
        <title>Genome of the entomopathogenic fungus Entomophthora muscae.</title>
        <authorList>
            <person name="Elya C."/>
            <person name="Lovett B.R."/>
            <person name="Lee E."/>
            <person name="Macias A.M."/>
            <person name="Hajek A.E."/>
            <person name="De Bivort B.L."/>
            <person name="Kasson M.T."/>
            <person name="De Fine Licht H.H."/>
            <person name="Stajich J.E."/>
        </authorList>
    </citation>
    <scope>NUCLEOTIDE SEQUENCE</scope>
    <source>
        <strain evidence="1">Berkeley</strain>
    </source>
</reference>
<evidence type="ECO:0000313" key="1">
    <source>
        <dbReference type="EMBL" id="KAJ9077057.1"/>
    </source>
</evidence>
<protein>
    <submittedName>
        <fullName evidence="1">Uncharacterized protein</fullName>
    </submittedName>
</protein>
<keyword evidence="2" id="KW-1185">Reference proteome</keyword>
<dbReference type="Proteomes" id="UP001165960">
    <property type="component" value="Unassembled WGS sequence"/>
</dbReference>
<accession>A0ACC2TS58</accession>
<name>A0ACC2TS58_9FUNG</name>
<evidence type="ECO:0000313" key="2">
    <source>
        <dbReference type="Proteomes" id="UP001165960"/>
    </source>
</evidence>
<sequence>MSEAALSKVQRHKAQVFSIYRQLLRLSYDQPIDHLRPNRQFRNELLEHISTTFHENKSLEIESPKTQEIIADAYVQIAALEAINSDKYRTEYPLSQKLLSPASNPIYYENLVKDLATATPMKPFTWIQKVRMFFNMSPV</sequence>
<comment type="caution">
    <text evidence="1">The sequence shown here is derived from an EMBL/GenBank/DDBJ whole genome shotgun (WGS) entry which is preliminary data.</text>
</comment>
<proteinExistence type="predicted"/>
<gene>
    <name evidence="1" type="ORF">DSO57_1020319</name>
</gene>